<gene>
    <name evidence="1" type="ORF">H8D96_02765</name>
</gene>
<sequence>MTVYTKEQSEAGDCRLLVGTSGFSYTEWVDAGFYPSGTKAGGMLPLYALRFSITELNYTWYQMPRADVIERQRRQAPEGFLFAAKLTRSLTHEIDQEQWPAHAVQYRNGVAPLVQAGQLAAVLIQLPPSFAHTPPNRKYLAALLDNLGGLPLAVEFRHRSWASDRVFRELERRRVTLVGVDEPDLPGLFPPLDVVTNPDLFYVRFHGRNAKGWRSGNMQLQFDYSYSDDELRQWVENKIEPMSARARRGVLFFNNHVRAQAPQNAQRMVKLLKQRGLTVV</sequence>
<dbReference type="InterPro" id="IPR036520">
    <property type="entry name" value="UPF0759_sf"/>
</dbReference>
<dbReference type="Proteomes" id="UP000605201">
    <property type="component" value="Unassembled WGS sequence"/>
</dbReference>
<evidence type="ECO:0000313" key="2">
    <source>
        <dbReference type="Proteomes" id="UP000605201"/>
    </source>
</evidence>
<dbReference type="InterPro" id="IPR002763">
    <property type="entry name" value="DUF72"/>
</dbReference>
<dbReference type="PANTHER" id="PTHR30348:SF13">
    <property type="entry name" value="UPF0759 PROTEIN YUNF"/>
    <property type="match status" value="1"/>
</dbReference>
<protein>
    <submittedName>
        <fullName evidence="1">DUF72 domain-containing protein</fullName>
    </submittedName>
</protein>
<accession>A0A8J6TPU4</accession>
<dbReference type="SUPFAM" id="SSF117396">
    <property type="entry name" value="TM1631-like"/>
    <property type="match status" value="1"/>
</dbReference>
<proteinExistence type="predicted"/>
<name>A0A8J6TPU4_9BACT</name>
<evidence type="ECO:0000313" key="1">
    <source>
        <dbReference type="EMBL" id="MBC8430820.1"/>
    </source>
</evidence>
<comment type="caution">
    <text evidence="1">The sequence shown here is derived from an EMBL/GenBank/DDBJ whole genome shotgun (WGS) entry which is preliminary data.</text>
</comment>
<organism evidence="1 2">
    <name type="scientific">Candidatus Desulfatibia vada</name>
    <dbReference type="NCBI Taxonomy" id="2841696"/>
    <lineage>
        <taxon>Bacteria</taxon>
        <taxon>Pseudomonadati</taxon>
        <taxon>Thermodesulfobacteriota</taxon>
        <taxon>Desulfobacteria</taxon>
        <taxon>Desulfobacterales</taxon>
        <taxon>Desulfobacterales incertae sedis</taxon>
        <taxon>Candidatus Desulfatibia</taxon>
    </lineage>
</organism>
<dbReference type="PANTHER" id="PTHR30348">
    <property type="entry name" value="UNCHARACTERIZED PROTEIN YECE"/>
    <property type="match status" value="1"/>
</dbReference>
<dbReference type="Gene3D" id="3.20.20.410">
    <property type="entry name" value="Protein of unknown function UPF0759"/>
    <property type="match status" value="1"/>
</dbReference>
<dbReference type="Pfam" id="PF01904">
    <property type="entry name" value="DUF72"/>
    <property type="match status" value="1"/>
</dbReference>
<dbReference type="AlphaFoldDB" id="A0A8J6TPU4"/>
<dbReference type="EMBL" id="JACNIG010000086">
    <property type="protein sequence ID" value="MBC8430820.1"/>
    <property type="molecule type" value="Genomic_DNA"/>
</dbReference>
<reference evidence="1 2" key="1">
    <citation type="submission" date="2020-08" db="EMBL/GenBank/DDBJ databases">
        <title>Bridging the membrane lipid divide: bacteria of the FCB group superphylum have the potential to synthesize archaeal ether lipids.</title>
        <authorList>
            <person name="Villanueva L."/>
            <person name="Von Meijenfeldt F.A.B."/>
            <person name="Westbye A.B."/>
            <person name="Yadav S."/>
            <person name="Hopmans E.C."/>
            <person name="Dutilh B.E."/>
            <person name="Sinninghe Damste J.S."/>
        </authorList>
    </citation>
    <scope>NUCLEOTIDE SEQUENCE [LARGE SCALE GENOMIC DNA]</scope>
    <source>
        <strain evidence="1">NIOZ-UU17</strain>
    </source>
</reference>